<keyword evidence="7" id="KW-1185">Reference proteome</keyword>
<proteinExistence type="predicted"/>
<dbReference type="Proteomes" id="UP000016665">
    <property type="component" value="Chromosome 1"/>
</dbReference>
<dbReference type="InterPro" id="IPR053896">
    <property type="entry name" value="BTN3A2-like_Ig-C"/>
</dbReference>
<comment type="subcellular location">
    <subcellularLocation>
        <location evidence="1">Membrane</location>
    </subcellularLocation>
</comment>
<keyword evidence="3" id="KW-0393">Immunoglobulin domain</keyword>
<evidence type="ECO:0000256" key="1">
    <source>
        <dbReference type="ARBA" id="ARBA00004370"/>
    </source>
</evidence>
<keyword evidence="4" id="KW-1133">Transmembrane helix</keyword>
<dbReference type="eggNOG" id="ENOG502S286">
    <property type="taxonomic scope" value="Eukaryota"/>
</dbReference>
<dbReference type="SUPFAM" id="SSF48726">
    <property type="entry name" value="Immunoglobulin"/>
    <property type="match status" value="1"/>
</dbReference>
<dbReference type="InterPro" id="IPR013783">
    <property type="entry name" value="Ig-like_fold"/>
</dbReference>
<evidence type="ECO:0000313" key="7">
    <source>
        <dbReference type="Proteomes" id="UP000016665"/>
    </source>
</evidence>
<dbReference type="AlphaFoldDB" id="U3JRK5"/>
<feature type="domain" description="Ig-like" evidence="5">
    <location>
        <begin position="103"/>
        <end position="191"/>
    </location>
</feature>
<dbReference type="HOGENOM" id="CLU_013137_8_6_1"/>
<evidence type="ECO:0000256" key="3">
    <source>
        <dbReference type="ARBA" id="ARBA00023319"/>
    </source>
</evidence>
<keyword evidence="4" id="KW-0812">Transmembrane</keyword>
<organism evidence="6 7">
    <name type="scientific">Ficedula albicollis</name>
    <name type="common">Collared flycatcher</name>
    <name type="synonym">Muscicapa albicollis</name>
    <dbReference type="NCBI Taxonomy" id="59894"/>
    <lineage>
        <taxon>Eukaryota</taxon>
        <taxon>Metazoa</taxon>
        <taxon>Chordata</taxon>
        <taxon>Craniata</taxon>
        <taxon>Vertebrata</taxon>
        <taxon>Euteleostomi</taxon>
        <taxon>Archelosauria</taxon>
        <taxon>Archosauria</taxon>
        <taxon>Dinosauria</taxon>
        <taxon>Saurischia</taxon>
        <taxon>Theropoda</taxon>
        <taxon>Coelurosauria</taxon>
        <taxon>Aves</taxon>
        <taxon>Neognathae</taxon>
        <taxon>Neoaves</taxon>
        <taxon>Telluraves</taxon>
        <taxon>Australaves</taxon>
        <taxon>Passeriformes</taxon>
        <taxon>Muscicapidae</taxon>
        <taxon>Ficedula</taxon>
    </lineage>
</organism>
<dbReference type="GO" id="GO:0016020">
    <property type="term" value="C:membrane"/>
    <property type="evidence" value="ECO:0007669"/>
    <property type="project" value="UniProtKB-SubCell"/>
</dbReference>
<dbReference type="PROSITE" id="PS50835">
    <property type="entry name" value="IG_LIKE"/>
    <property type="match status" value="1"/>
</dbReference>
<gene>
    <name evidence="6" type="primary">VTCN1</name>
</gene>
<keyword evidence="2 4" id="KW-0472">Membrane</keyword>
<name>U3JRK5_FICAL</name>
<evidence type="ECO:0000256" key="2">
    <source>
        <dbReference type="ARBA" id="ARBA00023136"/>
    </source>
</evidence>
<evidence type="ECO:0000259" key="5">
    <source>
        <dbReference type="PROSITE" id="PS50835"/>
    </source>
</evidence>
<evidence type="ECO:0000313" key="6">
    <source>
        <dbReference type="Ensembl" id="ENSFALP00000005409.2"/>
    </source>
</evidence>
<dbReference type="Ensembl" id="ENSFALT00000005435.2">
    <property type="protein sequence ID" value="ENSFALP00000005409.2"/>
    <property type="gene ID" value="ENSFALG00000005196.2"/>
</dbReference>
<accession>U3JRK5</accession>
<dbReference type="GeneTree" id="ENSGT00940000157300"/>
<sequence>MGCEGGGLCTSVVVFFFPNSMTTVIVILAAVTTLIIVFGVSGKQSISPTALTSPGSIGQCSILGCTFKPDIQMDSTAIQWAKEGVAGLLHEFKGGKDHLQDIPVVQVENRSHGDTLQCEALHWFPCPAVHWMAYGETGEHLPHTANTRYELNPENITVRVVSLLHNITAPAIYTCVIENSIAKAMGNIRVTDLSVTKVTNLQLVNLNAESVSSSFPACHWMLLLPLYLLST</sequence>
<dbReference type="STRING" id="59894.ENSFALP00000005409"/>
<dbReference type="InterPro" id="IPR036179">
    <property type="entry name" value="Ig-like_dom_sf"/>
</dbReference>
<dbReference type="Gene3D" id="2.60.40.10">
    <property type="entry name" value="Immunoglobulins"/>
    <property type="match status" value="1"/>
</dbReference>
<reference evidence="6" key="2">
    <citation type="submission" date="2025-08" db="UniProtKB">
        <authorList>
            <consortium name="Ensembl"/>
        </authorList>
    </citation>
    <scope>IDENTIFICATION</scope>
</reference>
<evidence type="ECO:0000256" key="4">
    <source>
        <dbReference type="SAM" id="Phobius"/>
    </source>
</evidence>
<reference evidence="6" key="3">
    <citation type="submission" date="2025-09" db="UniProtKB">
        <authorList>
            <consortium name="Ensembl"/>
        </authorList>
    </citation>
    <scope>IDENTIFICATION</scope>
</reference>
<dbReference type="Pfam" id="PF22705">
    <property type="entry name" value="C2-set_3"/>
    <property type="match status" value="1"/>
</dbReference>
<protein>
    <recommendedName>
        <fullName evidence="5">Ig-like domain-containing protein</fullName>
    </recommendedName>
</protein>
<dbReference type="FunFam" id="2.60.40.10:FF:000590">
    <property type="entry name" value="V-set domain-containing T cell activation inhibitor 1"/>
    <property type="match status" value="1"/>
</dbReference>
<reference evidence="6 7" key="1">
    <citation type="journal article" date="2012" name="Nature">
        <title>The genomic landscape of species divergence in Ficedula flycatchers.</title>
        <authorList>
            <person name="Ellegren H."/>
            <person name="Smeds L."/>
            <person name="Burri R."/>
            <person name="Olason P.I."/>
            <person name="Backstrom N."/>
            <person name="Kawakami T."/>
            <person name="Kunstner A."/>
            <person name="Makinen H."/>
            <person name="Nadachowska-Brzyska K."/>
            <person name="Qvarnstrom A."/>
            <person name="Uebbing S."/>
            <person name="Wolf J.B."/>
        </authorList>
    </citation>
    <scope>NUCLEOTIDE SEQUENCE [LARGE SCALE GENOMIC DNA]</scope>
</reference>
<feature type="transmembrane region" description="Helical" evidence="4">
    <location>
        <begin position="20"/>
        <end position="40"/>
    </location>
</feature>
<dbReference type="InterPro" id="IPR007110">
    <property type="entry name" value="Ig-like_dom"/>
</dbReference>